<keyword evidence="3" id="KW-1185">Reference proteome</keyword>
<feature type="transmembrane region" description="Helical" evidence="1">
    <location>
        <begin position="28"/>
        <end position="52"/>
    </location>
</feature>
<gene>
    <name evidence="2" type="ORF">NCTC11807_00724</name>
</gene>
<evidence type="ECO:0000313" key="3">
    <source>
        <dbReference type="Proteomes" id="UP000255425"/>
    </source>
</evidence>
<reference evidence="2 3" key="1">
    <citation type="submission" date="2018-06" db="EMBL/GenBank/DDBJ databases">
        <authorList>
            <consortium name="Pathogen Informatics"/>
            <person name="Doyle S."/>
        </authorList>
    </citation>
    <scope>NUCLEOTIDE SEQUENCE [LARGE SCALE GENOMIC DNA]</scope>
    <source>
        <strain evidence="2 3">NCTC11807</strain>
    </source>
</reference>
<evidence type="ECO:0000256" key="1">
    <source>
        <dbReference type="SAM" id="Phobius"/>
    </source>
</evidence>
<organism evidence="2 3">
    <name type="scientific">Staphylococcus saccharolyticus</name>
    <dbReference type="NCBI Taxonomy" id="33028"/>
    <lineage>
        <taxon>Bacteria</taxon>
        <taxon>Bacillati</taxon>
        <taxon>Bacillota</taxon>
        <taxon>Bacilli</taxon>
        <taxon>Bacillales</taxon>
        <taxon>Staphylococcaceae</taxon>
        <taxon>Staphylococcus</taxon>
    </lineage>
</organism>
<proteinExistence type="predicted"/>
<name>A0A380GZA8_9STAP</name>
<keyword evidence="1" id="KW-0812">Transmembrane</keyword>
<keyword evidence="1" id="KW-0472">Membrane</keyword>
<dbReference type="Proteomes" id="UP000255425">
    <property type="component" value="Unassembled WGS sequence"/>
</dbReference>
<sequence length="89" mass="10161">MTIAIISIVMGFLLGLLSTIFNLNEPIIAVLYFIVYFISLVLSIIMFVISCLDSKRETNKYGPSPKYYKHDINFQGENHNTVSKLKKDN</sequence>
<dbReference type="AlphaFoldDB" id="A0A380GZA8"/>
<dbReference type="EMBL" id="UHDZ01000001">
    <property type="protein sequence ID" value="SUM69119.1"/>
    <property type="molecule type" value="Genomic_DNA"/>
</dbReference>
<evidence type="ECO:0000313" key="2">
    <source>
        <dbReference type="EMBL" id="SUM69119.1"/>
    </source>
</evidence>
<keyword evidence="1" id="KW-1133">Transmembrane helix</keyword>
<protein>
    <submittedName>
        <fullName evidence="2">Predicted membrane protein</fullName>
    </submittedName>
</protein>
<accession>A0A380GZA8</accession>